<dbReference type="NCBIfam" id="TIGR00904">
    <property type="entry name" value="mreB"/>
    <property type="match status" value="1"/>
</dbReference>
<evidence type="ECO:0000256" key="1">
    <source>
        <dbReference type="ARBA" id="ARBA00022490"/>
    </source>
</evidence>
<comment type="similarity">
    <text evidence="5 6">Belongs to the FtsA/MreB family.</text>
</comment>
<gene>
    <name evidence="6" type="primary">mreB</name>
    <name evidence="7" type="ORF">IAB77_02645</name>
</gene>
<dbReference type="HAMAP" id="MF_02207">
    <property type="entry name" value="MreB"/>
    <property type="match status" value="1"/>
</dbReference>
<evidence type="ECO:0000256" key="5">
    <source>
        <dbReference type="ARBA" id="ARBA00023458"/>
    </source>
</evidence>
<dbReference type="GO" id="GO:0008360">
    <property type="term" value="P:regulation of cell shape"/>
    <property type="evidence" value="ECO:0007669"/>
    <property type="project" value="UniProtKB-UniRule"/>
</dbReference>
<dbReference type="InterPro" id="IPR056546">
    <property type="entry name" value="MreB_MamK-like"/>
</dbReference>
<comment type="subunit">
    <text evidence="6">Forms polymers.</text>
</comment>
<evidence type="ECO:0000256" key="2">
    <source>
        <dbReference type="ARBA" id="ARBA00022741"/>
    </source>
</evidence>
<comment type="subcellular location">
    <subcellularLocation>
        <location evidence="6">Cytoplasm</location>
    </subcellularLocation>
    <text evidence="6">Membrane-associated.</text>
</comment>
<feature type="binding site" evidence="6">
    <location>
        <begin position="157"/>
        <end position="159"/>
    </location>
    <ligand>
        <name>ATP</name>
        <dbReference type="ChEBI" id="CHEBI:30616"/>
    </ligand>
</feature>
<dbReference type="NCBIfam" id="NF010539">
    <property type="entry name" value="PRK13927.1"/>
    <property type="match status" value="1"/>
</dbReference>
<feature type="binding site" evidence="6">
    <location>
        <begin position="285"/>
        <end position="288"/>
    </location>
    <ligand>
        <name>ATP</name>
        <dbReference type="ChEBI" id="CHEBI:30616"/>
    </ligand>
</feature>
<evidence type="ECO:0000313" key="8">
    <source>
        <dbReference type="Proteomes" id="UP000824262"/>
    </source>
</evidence>
<organism evidence="7 8">
    <name type="scientific">Candidatus Scatomorpha intestinavium</name>
    <dbReference type="NCBI Taxonomy" id="2840922"/>
    <lineage>
        <taxon>Bacteria</taxon>
        <taxon>Bacillati</taxon>
        <taxon>Bacillota</taxon>
        <taxon>Clostridia</taxon>
        <taxon>Eubacteriales</taxon>
        <taxon>Candidatus Scatomorpha</taxon>
    </lineage>
</organism>
<evidence type="ECO:0000313" key="7">
    <source>
        <dbReference type="EMBL" id="HIQ78139.1"/>
    </source>
</evidence>
<comment type="function">
    <text evidence="6">Forms membrane-associated dynamic filaments that are essential for cell shape determination. Acts by regulating cell wall synthesis and cell elongation, and thus cell shape. A feedback loop between cell geometry and MreB localization may maintain elongated cell shape by targeting cell wall growth to regions of negative cell wall curvature.</text>
</comment>
<feature type="binding site" evidence="6">
    <location>
        <begin position="205"/>
        <end position="208"/>
    </location>
    <ligand>
        <name>ATP</name>
        <dbReference type="ChEBI" id="CHEBI:30616"/>
    </ligand>
</feature>
<dbReference type="InterPro" id="IPR043129">
    <property type="entry name" value="ATPase_NBD"/>
</dbReference>
<dbReference type="PRINTS" id="PR01652">
    <property type="entry name" value="SHAPEPROTEIN"/>
</dbReference>
<sequence>MLIFERDIAIDMGTTDVLLFVRGKGVQVREPTIVAVDKYTGKLLKVGREAQKMLGRTPASIVPIHPISNGVISDYDMTVAMLRELIGRVTSFSLFKPRVLLTVPGSISGVEERALIDAAVEAGARKVYLVESAVATATGAGVDVSKPDGHLVIDIGGGTTETAVVSLNGVAECESIRVAGGEFDEAIVRYVRRRHNVLIGSKTAEEVKMSIGCLVQKPDIGLEEVKGRDLVTGLPKMVQISSAELVDVLMEPAKTILESIHLVLERTPPELVSDISQNGIIMSGGGSLLYGFDRLVEEDTGIRTLVVDDPVSCQAYGAGKMLHGLNDMHDGMVNFARKRQLRA</sequence>
<dbReference type="EMBL" id="DVGA01000032">
    <property type="protein sequence ID" value="HIQ78139.1"/>
    <property type="molecule type" value="Genomic_DNA"/>
</dbReference>
<dbReference type="InterPro" id="IPR004753">
    <property type="entry name" value="MreB"/>
</dbReference>
<keyword evidence="1 6" id="KW-0963">Cytoplasm</keyword>
<reference evidence="7" key="1">
    <citation type="submission" date="2020-10" db="EMBL/GenBank/DDBJ databases">
        <authorList>
            <person name="Gilroy R."/>
        </authorList>
    </citation>
    <scope>NUCLEOTIDE SEQUENCE</scope>
    <source>
        <strain evidence="7">ChiBcolR7-354</strain>
    </source>
</reference>
<dbReference type="Proteomes" id="UP000824262">
    <property type="component" value="Unassembled WGS sequence"/>
</dbReference>
<dbReference type="GO" id="GO:0000902">
    <property type="term" value="P:cell morphogenesis"/>
    <property type="evidence" value="ECO:0007669"/>
    <property type="project" value="InterPro"/>
</dbReference>
<dbReference type="PANTHER" id="PTHR42749:SF1">
    <property type="entry name" value="CELL SHAPE-DETERMINING PROTEIN MREB"/>
    <property type="match status" value="1"/>
</dbReference>
<evidence type="ECO:0000256" key="4">
    <source>
        <dbReference type="ARBA" id="ARBA00022960"/>
    </source>
</evidence>
<dbReference type="AlphaFoldDB" id="A0A9D1CSL2"/>
<dbReference type="GO" id="GO:0005737">
    <property type="term" value="C:cytoplasm"/>
    <property type="evidence" value="ECO:0007669"/>
    <property type="project" value="UniProtKB-SubCell"/>
</dbReference>
<reference evidence="7" key="2">
    <citation type="journal article" date="2021" name="PeerJ">
        <title>Extensive microbial diversity within the chicken gut microbiome revealed by metagenomics and culture.</title>
        <authorList>
            <person name="Gilroy R."/>
            <person name="Ravi A."/>
            <person name="Getino M."/>
            <person name="Pursley I."/>
            <person name="Horton D.L."/>
            <person name="Alikhan N.F."/>
            <person name="Baker D."/>
            <person name="Gharbi K."/>
            <person name="Hall N."/>
            <person name="Watson M."/>
            <person name="Adriaenssens E.M."/>
            <person name="Foster-Nyarko E."/>
            <person name="Jarju S."/>
            <person name="Secka A."/>
            <person name="Antonio M."/>
            <person name="Oren A."/>
            <person name="Chaudhuri R.R."/>
            <person name="La Ragione R."/>
            <person name="Hildebrand F."/>
            <person name="Pallen M.J."/>
        </authorList>
    </citation>
    <scope>NUCLEOTIDE SEQUENCE</scope>
    <source>
        <strain evidence="7">ChiBcolR7-354</strain>
    </source>
</reference>
<dbReference type="CDD" id="cd10225">
    <property type="entry name" value="ASKHA_NBD_MreB-like"/>
    <property type="match status" value="1"/>
</dbReference>
<comment type="caution">
    <text evidence="7">The sequence shown here is derived from an EMBL/GenBank/DDBJ whole genome shotgun (WGS) entry which is preliminary data.</text>
</comment>
<keyword evidence="2 6" id="KW-0547">Nucleotide-binding</keyword>
<dbReference type="InterPro" id="IPR004000">
    <property type="entry name" value="Actin"/>
</dbReference>
<dbReference type="PANTHER" id="PTHR42749">
    <property type="entry name" value="CELL SHAPE-DETERMINING PROTEIN MREB"/>
    <property type="match status" value="1"/>
</dbReference>
<dbReference type="Gene3D" id="3.30.420.40">
    <property type="match status" value="2"/>
</dbReference>
<keyword evidence="4 6" id="KW-0133">Cell shape</keyword>
<evidence type="ECO:0000256" key="3">
    <source>
        <dbReference type="ARBA" id="ARBA00022840"/>
    </source>
</evidence>
<name>A0A9D1CSL2_9FIRM</name>
<dbReference type="SMART" id="SM00268">
    <property type="entry name" value="ACTIN"/>
    <property type="match status" value="1"/>
</dbReference>
<dbReference type="SUPFAM" id="SSF53067">
    <property type="entry name" value="Actin-like ATPase domain"/>
    <property type="match status" value="2"/>
</dbReference>
<dbReference type="Pfam" id="PF06723">
    <property type="entry name" value="MreB_Mbl"/>
    <property type="match status" value="1"/>
</dbReference>
<proteinExistence type="inferred from homology"/>
<protein>
    <recommendedName>
        <fullName evidence="6">Cell shape-determining protein MreB</fullName>
    </recommendedName>
</protein>
<keyword evidence="3 6" id="KW-0067">ATP-binding</keyword>
<comment type="caution">
    <text evidence="6">Lacks conserved residue(s) required for the propagation of feature annotation.</text>
</comment>
<accession>A0A9D1CSL2</accession>
<dbReference type="GO" id="GO:0005524">
    <property type="term" value="F:ATP binding"/>
    <property type="evidence" value="ECO:0007669"/>
    <property type="project" value="UniProtKB-KW"/>
</dbReference>
<evidence type="ECO:0000256" key="6">
    <source>
        <dbReference type="HAMAP-Rule" id="MF_02207"/>
    </source>
</evidence>